<feature type="compositionally biased region" description="Low complexity" evidence="1">
    <location>
        <begin position="76"/>
        <end position="94"/>
    </location>
</feature>
<reference evidence="2 3" key="1">
    <citation type="journal article" date="2012" name="Science">
        <title>The Paleozoic origin of enzymatic lignin decomposition reconstructed from 31 fungal genomes.</title>
        <authorList>
            <person name="Floudas D."/>
            <person name="Binder M."/>
            <person name="Riley R."/>
            <person name="Barry K."/>
            <person name="Blanchette R.A."/>
            <person name="Henrissat B."/>
            <person name="Martinez A.T."/>
            <person name="Otillar R."/>
            <person name="Spatafora J.W."/>
            <person name="Yadav J.S."/>
            <person name="Aerts A."/>
            <person name="Benoit I."/>
            <person name="Boyd A."/>
            <person name="Carlson A."/>
            <person name="Copeland A."/>
            <person name="Coutinho P.M."/>
            <person name="de Vries R.P."/>
            <person name="Ferreira P."/>
            <person name="Findley K."/>
            <person name="Foster B."/>
            <person name="Gaskell J."/>
            <person name="Glotzer D."/>
            <person name="Gorecki P."/>
            <person name="Heitman J."/>
            <person name="Hesse C."/>
            <person name="Hori C."/>
            <person name="Igarashi K."/>
            <person name="Jurgens J.A."/>
            <person name="Kallen N."/>
            <person name="Kersten P."/>
            <person name="Kohler A."/>
            <person name="Kuees U."/>
            <person name="Kumar T.K.A."/>
            <person name="Kuo A."/>
            <person name="LaButti K."/>
            <person name="Larrondo L.F."/>
            <person name="Lindquist E."/>
            <person name="Ling A."/>
            <person name="Lombard V."/>
            <person name="Lucas S."/>
            <person name="Lundell T."/>
            <person name="Martin R."/>
            <person name="McLaughlin D.J."/>
            <person name="Morgenstern I."/>
            <person name="Morin E."/>
            <person name="Murat C."/>
            <person name="Nagy L.G."/>
            <person name="Nolan M."/>
            <person name="Ohm R.A."/>
            <person name="Patyshakuliyeva A."/>
            <person name="Rokas A."/>
            <person name="Ruiz-Duenas F.J."/>
            <person name="Sabat G."/>
            <person name="Salamov A."/>
            <person name="Samejima M."/>
            <person name="Schmutz J."/>
            <person name="Slot J.C."/>
            <person name="St John F."/>
            <person name="Stenlid J."/>
            <person name="Sun H."/>
            <person name="Sun S."/>
            <person name="Syed K."/>
            <person name="Tsang A."/>
            <person name="Wiebenga A."/>
            <person name="Young D."/>
            <person name="Pisabarro A."/>
            <person name="Eastwood D.C."/>
            <person name="Martin F."/>
            <person name="Cullen D."/>
            <person name="Grigoriev I.V."/>
            <person name="Hibbett D.S."/>
        </authorList>
    </citation>
    <scope>NUCLEOTIDE SEQUENCE [LARGE SCALE GENOMIC DNA]</scope>
    <source>
        <strain evidence="2 3">DJM-731 SS1</strain>
    </source>
</reference>
<proteinExistence type="predicted"/>
<evidence type="ECO:0000256" key="1">
    <source>
        <dbReference type="SAM" id="MobiDB-lite"/>
    </source>
</evidence>
<keyword evidence="3" id="KW-1185">Reference proteome</keyword>
<accession>M5G9J4</accession>
<evidence type="ECO:0000313" key="3">
    <source>
        <dbReference type="Proteomes" id="UP000030653"/>
    </source>
</evidence>
<name>M5G9J4_DACPD</name>
<organism evidence="2 3">
    <name type="scientific">Dacryopinax primogenitus (strain DJM 731)</name>
    <name type="common">Brown rot fungus</name>
    <dbReference type="NCBI Taxonomy" id="1858805"/>
    <lineage>
        <taxon>Eukaryota</taxon>
        <taxon>Fungi</taxon>
        <taxon>Dikarya</taxon>
        <taxon>Basidiomycota</taxon>
        <taxon>Agaricomycotina</taxon>
        <taxon>Dacrymycetes</taxon>
        <taxon>Dacrymycetales</taxon>
        <taxon>Dacrymycetaceae</taxon>
        <taxon>Dacryopinax</taxon>
    </lineage>
</organism>
<evidence type="ECO:0000313" key="2">
    <source>
        <dbReference type="EMBL" id="EJU00478.1"/>
    </source>
</evidence>
<dbReference type="AlphaFoldDB" id="M5G9J4"/>
<dbReference type="RefSeq" id="XP_040627375.1">
    <property type="nucleotide sequence ID" value="XM_040773211.1"/>
</dbReference>
<dbReference type="GeneID" id="63688273"/>
<sequence length="110" mass="12009">MSVCSSRSRSTLEDLVLEPPSEWQGWKPACTLYADRTRHQQRNERSHTPELAPSVFPEAILAPLSKISQTSRRRSTTSMASSSSAPSRGSPSPDAKGELVTARPALILSM</sequence>
<dbReference type="HOGENOM" id="CLU_2170984_0_0_1"/>
<protein>
    <submittedName>
        <fullName evidence="2">Uncharacterized protein</fullName>
    </submittedName>
</protein>
<dbReference type="Proteomes" id="UP000030653">
    <property type="component" value="Unassembled WGS sequence"/>
</dbReference>
<gene>
    <name evidence="2" type="ORF">DACRYDRAFT_23359</name>
</gene>
<feature type="region of interest" description="Disordered" evidence="1">
    <location>
        <begin position="64"/>
        <end position="110"/>
    </location>
</feature>
<dbReference type="EMBL" id="JH795867">
    <property type="protein sequence ID" value="EJU00478.1"/>
    <property type="molecule type" value="Genomic_DNA"/>
</dbReference>